<protein>
    <recommendedName>
        <fullName evidence="2">Flagellar basal body rod protein N-terminal domain-containing protein</fullName>
    </recommendedName>
</protein>
<gene>
    <name evidence="3" type="ORF">GCM10023346_43010</name>
</gene>
<reference evidence="4" key="1">
    <citation type="journal article" date="2019" name="Int. J. Syst. Evol. Microbiol.">
        <title>The Global Catalogue of Microorganisms (GCM) 10K type strain sequencing project: providing services to taxonomists for standard genome sequencing and annotation.</title>
        <authorList>
            <consortium name="The Broad Institute Genomics Platform"/>
            <consortium name="The Broad Institute Genome Sequencing Center for Infectious Disease"/>
            <person name="Wu L."/>
            <person name="Ma J."/>
        </authorList>
    </citation>
    <scope>NUCLEOTIDE SEQUENCE [LARGE SCALE GENOMIC DNA]</scope>
    <source>
        <strain evidence="4">JCM 18514</strain>
    </source>
</reference>
<proteinExistence type="predicted"/>
<dbReference type="EMBL" id="BAABKK010000032">
    <property type="protein sequence ID" value="GAA5200601.1"/>
    <property type="molecule type" value="Genomic_DNA"/>
</dbReference>
<feature type="domain" description="Flagellar basal body rod protein N-terminal" evidence="2">
    <location>
        <begin position="28"/>
        <end position="53"/>
    </location>
</feature>
<evidence type="ECO:0000313" key="4">
    <source>
        <dbReference type="Proteomes" id="UP001500200"/>
    </source>
</evidence>
<evidence type="ECO:0000259" key="2">
    <source>
        <dbReference type="Pfam" id="PF00460"/>
    </source>
</evidence>
<dbReference type="PROSITE" id="PS00588">
    <property type="entry name" value="FLAGELLA_BB_ROD"/>
    <property type="match status" value="1"/>
</dbReference>
<organism evidence="3 4">
    <name type="scientific">Arthrobacter gyeryongensis</name>
    <dbReference type="NCBI Taxonomy" id="1650592"/>
    <lineage>
        <taxon>Bacteria</taxon>
        <taxon>Bacillati</taxon>
        <taxon>Actinomycetota</taxon>
        <taxon>Actinomycetes</taxon>
        <taxon>Micrococcales</taxon>
        <taxon>Micrococcaceae</taxon>
        <taxon>Arthrobacter</taxon>
    </lineage>
</organism>
<feature type="compositionally biased region" description="Polar residues" evidence="1">
    <location>
        <begin position="77"/>
        <end position="97"/>
    </location>
</feature>
<dbReference type="Proteomes" id="UP001500200">
    <property type="component" value="Unassembled WGS sequence"/>
</dbReference>
<sequence length="130" mass="13905">MHGHGSASSYYSRRRAVVFESVTSVALGSALDGLSLRQRTIANNIANINTPNYHAKRVQFEDALAASVSAGDGQAAATVTTSQEPTQPNGNNVNLDTETLSNVDTVLRYQFASRAIGEQFTALRTAMRTS</sequence>
<name>A0ABP9SRH2_9MICC</name>
<dbReference type="Pfam" id="PF00460">
    <property type="entry name" value="Flg_bb_rod"/>
    <property type="match status" value="1"/>
</dbReference>
<dbReference type="InterPro" id="IPR019776">
    <property type="entry name" value="Flagellar_basal_body_rod_CS"/>
</dbReference>
<evidence type="ECO:0000313" key="3">
    <source>
        <dbReference type="EMBL" id="GAA5200601.1"/>
    </source>
</evidence>
<feature type="region of interest" description="Disordered" evidence="1">
    <location>
        <begin position="75"/>
        <end position="97"/>
    </location>
</feature>
<evidence type="ECO:0000256" key="1">
    <source>
        <dbReference type="SAM" id="MobiDB-lite"/>
    </source>
</evidence>
<comment type="caution">
    <text evidence="3">The sequence shown here is derived from an EMBL/GenBank/DDBJ whole genome shotgun (WGS) entry which is preliminary data.</text>
</comment>
<dbReference type="InterPro" id="IPR001444">
    <property type="entry name" value="Flag_bb_rod_N"/>
</dbReference>
<keyword evidence="4" id="KW-1185">Reference proteome</keyword>
<accession>A0ABP9SRH2</accession>